<dbReference type="RefSeq" id="WP_231461400.1">
    <property type="nucleotide sequence ID" value="NZ_JAJOHW010000031.1"/>
</dbReference>
<dbReference type="EMBL" id="JBHSEK010000023">
    <property type="protein sequence ID" value="MFC4492239.1"/>
    <property type="molecule type" value="Genomic_DNA"/>
</dbReference>
<proteinExistence type="predicted"/>
<reference evidence="3" key="1">
    <citation type="journal article" date="2019" name="Int. J. Syst. Evol. Microbiol.">
        <title>The Global Catalogue of Microorganisms (GCM) 10K type strain sequencing project: providing services to taxonomists for standard genome sequencing and annotation.</title>
        <authorList>
            <consortium name="The Broad Institute Genomics Platform"/>
            <consortium name="The Broad Institute Genome Sequencing Center for Infectious Disease"/>
            <person name="Wu L."/>
            <person name="Ma J."/>
        </authorList>
    </citation>
    <scope>NUCLEOTIDE SEQUENCE [LARGE SCALE GENOMIC DNA]</scope>
    <source>
        <strain evidence="3">CGMCC 4.7608</strain>
    </source>
</reference>
<dbReference type="Proteomes" id="UP001595999">
    <property type="component" value="Unassembled WGS sequence"/>
</dbReference>
<name>A0ABV8ZX40_9NEIS</name>
<feature type="compositionally biased region" description="Polar residues" evidence="1">
    <location>
        <begin position="1"/>
        <end position="13"/>
    </location>
</feature>
<feature type="region of interest" description="Disordered" evidence="1">
    <location>
        <begin position="1"/>
        <end position="23"/>
    </location>
</feature>
<keyword evidence="3" id="KW-1185">Reference proteome</keyword>
<evidence type="ECO:0000313" key="2">
    <source>
        <dbReference type="EMBL" id="MFC4492239.1"/>
    </source>
</evidence>
<protein>
    <submittedName>
        <fullName evidence="2">Uncharacterized protein</fullName>
    </submittedName>
</protein>
<gene>
    <name evidence="2" type="ORF">ACFO0R_21730</name>
</gene>
<evidence type="ECO:0000313" key="3">
    <source>
        <dbReference type="Proteomes" id="UP001595999"/>
    </source>
</evidence>
<sequence>MSDEAANNHQTNDAAPVIGAGEEGSDALRRDATFLEQINRASSEEQARLLKQMHAFGEIGSVPEDALGVMVTDLLLSSTAKVAEAAGPLAGESAKFAIDRVDQSLERYQDLLERNKGQ</sequence>
<organism evidence="2 3">
    <name type="scientific">Chromobacterium aquaticum</name>
    <dbReference type="NCBI Taxonomy" id="467180"/>
    <lineage>
        <taxon>Bacteria</taxon>
        <taxon>Pseudomonadati</taxon>
        <taxon>Pseudomonadota</taxon>
        <taxon>Betaproteobacteria</taxon>
        <taxon>Neisseriales</taxon>
        <taxon>Chromobacteriaceae</taxon>
        <taxon>Chromobacterium</taxon>
    </lineage>
</organism>
<evidence type="ECO:0000256" key="1">
    <source>
        <dbReference type="SAM" id="MobiDB-lite"/>
    </source>
</evidence>
<accession>A0ABV8ZX40</accession>
<comment type="caution">
    <text evidence="2">The sequence shown here is derived from an EMBL/GenBank/DDBJ whole genome shotgun (WGS) entry which is preliminary data.</text>
</comment>